<dbReference type="AlphaFoldDB" id="A0AA96L9D1"/>
<evidence type="ECO:0000256" key="13">
    <source>
        <dbReference type="ARBA" id="ARBA00023136"/>
    </source>
</evidence>
<evidence type="ECO:0000313" key="18">
    <source>
        <dbReference type="Proteomes" id="UP001305702"/>
    </source>
</evidence>
<organism evidence="17 18">
    <name type="scientific">Paenibacillus aurantius</name>
    <dbReference type="NCBI Taxonomy" id="2918900"/>
    <lineage>
        <taxon>Bacteria</taxon>
        <taxon>Bacillati</taxon>
        <taxon>Bacillota</taxon>
        <taxon>Bacilli</taxon>
        <taxon>Bacillales</taxon>
        <taxon>Paenibacillaceae</taxon>
        <taxon>Paenibacillus</taxon>
    </lineage>
</organism>
<evidence type="ECO:0000256" key="11">
    <source>
        <dbReference type="ARBA" id="ARBA00022989"/>
    </source>
</evidence>
<gene>
    <name evidence="17" type="ORF">MJA45_14700</name>
</gene>
<feature type="domain" description="HAMP" evidence="16">
    <location>
        <begin position="299"/>
        <end position="351"/>
    </location>
</feature>
<dbReference type="Gene3D" id="6.10.340.10">
    <property type="match status" value="1"/>
</dbReference>
<dbReference type="PANTHER" id="PTHR34220:SF11">
    <property type="entry name" value="SENSOR PROTEIN KINASE HPTS"/>
    <property type="match status" value="1"/>
</dbReference>
<dbReference type="KEGG" id="paun:MJA45_14700"/>
<dbReference type="InterPro" id="IPR003594">
    <property type="entry name" value="HATPase_dom"/>
</dbReference>
<dbReference type="PROSITE" id="PS50109">
    <property type="entry name" value="HIS_KIN"/>
    <property type="match status" value="1"/>
</dbReference>
<evidence type="ECO:0000256" key="14">
    <source>
        <dbReference type="SAM" id="Phobius"/>
    </source>
</evidence>
<dbReference type="PRINTS" id="PR00344">
    <property type="entry name" value="BCTRLSENSOR"/>
</dbReference>
<feature type="domain" description="Histidine kinase" evidence="15">
    <location>
        <begin position="458"/>
        <end position="578"/>
    </location>
</feature>
<proteinExistence type="predicted"/>
<evidence type="ECO:0000256" key="4">
    <source>
        <dbReference type="ARBA" id="ARBA00022475"/>
    </source>
</evidence>
<dbReference type="InterPro" id="IPR010559">
    <property type="entry name" value="Sig_transdc_His_kin_internal"/>
</dbReference>
<dbReference type="InterPro" id="IPR050640">
    <property type="entry name" value="Bact_2-comp_sensor_kinase"/>
</dbReference>
<evidence type="ECO:0000256" key="7">
    <source>
        <dbReference type="ARBA" id="ARBA00022692"/>
    </source>
</evidence>
<keyword evidence="6 17" id="KW-0808">Transferase</keyword>
<keyword evidence="8" id="KW-0547">Nucleotide-binding</keyword>
<dbReference type="InterPro" id="IPR004358">
    <property type="entry name" value="Sig_transdc_His_kin-like_C"/>
</dbReference>
<dbReference type="RefSeq" id="WP_315602666.1">
    <property type="nucleotide sequence ID" value="NZ_CP130318.1"/>
</dbReference>
<dbReference type="PANTHER" id="PTHR34220">
    <property type="entry name" value="SENSOR HISTIDINE KINASE YPDA"/>
    <property type="match status" value="1"/>
</dbReference>
<keyword evidence="13 14" id="KW-0472">Membrane</keyword>
<comment type="subcellular location">
    <subcellularLocation>
        <location evidence="2">Cell membrane</location>
        <topology evidence="2">Multi-pass membrane protein</topology>
    </subcellularLocation>
</comment>
<evidence type="ECO:0000256" key="6">
    <source>
        <dbReference type="ARBA" id="ARBA00022679"/>
    </source>
</evidence>
<dbReference type="EC" id="2.7.13.3" evidence="3"/>
<dbReference type="SUPFAM" id="SSF55874">
    <property type="entry name" value="ATPase domain of HSP90 chaperone/DNA topoisomerase II/histidine kinase"/>
    <property type="match status" value="1"/>
</dbReference>
<dbReference type="InterPro" id="IPR036890">
    <property type="entry name" value="HATPase_C_sf"/>
</dbReference>
<keyword evidence="18" id="KW-1185">Reference proteome</keyword>
<accession>A0AA96L9D1</accession>
<evidence type="ECO:0000313" key="17">
    <source>
        <dbReference type="EMBL" id="WNQ08899.1"/>
    </source>
</evidence>
<evidence type="ECO:0000256" key="10">
    <source>
        <dbReference type="ARBA" id="ARBA00022840"/>
    </source>
</evidence>
<dbReference type="GO" id="GO:0005886">
    <property type="term" value="C:plasma membrane"/>
    <property type="evidence" value="ECO:0007669"/>
    <property type="project" value="UniProtKB-SubCell"/>
</dbReference>
<dbReference type="GO" id="GO:0000155">
    <property type="term" value="F:phosphorelay sensor kinase activity"/>
    <property type="evidence" value="ECO:0007669"/>
    <property type="project" value="InterPro"/>
</dbReference>
<dbReference type="EMBL" id="CP130318">
    <property type="protein sequence ID" value="WNQ08899.1"/>
    <property type="molecule type" value="Genomic_DNA"/>
</dbReference>
<dbReference type="Proteomes" id="UP001305702">
    <property type="component" value="Chromosome"/>
</dbReference>
<keyword evidence="4" id="KW-1003">Cell membrane</keyword>
<keyword evidence="12" id="KW-0902">Two-component regulatory system</keyword>
<evidence type="ECO:0000256" key="8">
    <source>
        <dbReference type="ARBA" id="ARBA00022741"/>
    </source>
</evidence>
<dbReference type="SMART" id="SM00387">
    <property type="entry name" value="HATPase_c"/>
    <property type="match status" value="1"/>
</dbReference>
<evidence type="ECO:0000256" key="3">
    <source>
        <dbReference type="ARBA" id="ARBA00012438"/>
    </source>
</evidence>
<dbReference type="Gene3D" id="3.30.565.10">
    <property type="entry name" value="Histidine kinase-like ATPase, C-terminal domain"/>
    <property type="match status" value="1"/>
</dbReference>
<evidence type="ECO:0000259" key="16">
    <source>
        <dbReference type="PROSITE" id="PS50885"/>
    </source>
</evidence>
<keyword evidence="11 14" id="KW-1133">Transmembrane helix</keyword>
<dbReference type="PROSITE" id="PS50885">
    <property type="entry name" value="HAMP"/>
    <property type="match status" value="1"/>
</dbReference>
<comment type="catalytic activity">
    <reaction evidence="1">
        <text>ATP + protein L-histidine = ADP + protein N-phospho-L-histidine.</text>
        <dbReference type="EC" id="2.7.13.3"/>
    </reaction>
</comment>
<dbReference type="InterPro" id="IPR003660">
    <property type="entry name" value="HAMP_dom"/>
</dbReference>
<dbReference type="Pfam" id="PF06580">
    <property type="entry name" value="His_kinase"/>
    <property type="match status" value="1"/>
</dbReference>
<keyword evidence="10" id="KW-0067">ATP-binding</keyword>
<evidence type="ECO:0000256" key="2">
    <source>
        <dbReference type="ARBA" id="ARBA00004651"/>
    </source>
</evidence>
<feature type="transmembrane region" description="Helical" evidence="14">
    <location>
        <begin position="277"/>
        <end position="298"/>
    </location>
</feature>
<evidence type="ECO:0000259" key="15">
    <source>
        <dbReference type="PROSITE" id="PS50109"/>
    </source>
</evidence>
<protein>
    <recommendedName>
        <fullName evidence="3">histidine kinase</fullName>
        <ecNumber evidence="3">2.7.13.3</ecNumber>
    </recommendedName>
</protein>
<dbReference type="GO" id="GO:0005524">
    <property type="term" value="F:ATP binding"/>
    <property type="evidence" value="ECO:0007669"/>
    <property type="project" value="UniProtKB-KW"/>
</dbReference>
<keyword evidence="5" id="KW-0597">Phosphoprotein</keyword>
<evidence type="ECO:0000256" key="12">
    <source>
        <dbReference type="ARBA" id="ARBA00023012"/>
    </source>
</evidence>
<evidence type="ECO:0000256" key="9">
    <source>
        <dbReference type="ARBA" id="ARBA00022777"/>
    </source>
</evidence>
<reference evidence="17 18" key="1">
    <citation type="submission" date="2022-02" db="EMBL/GenBank/DDBJ databases">
        <title>Paenibacillus sp. MBLB1776 Whole Genome Shotgun Sequencing.</title>
        <authorList>
            <person name="Hwang C.Y."/>
            <person name="Cho E.-S."/>
            <person name="Seo M.-J."/>
        </authorList>
    </citation>
    <scope>NUCLEOTIDE SEQUENCE [LARGE SCALE GENOMIC DNA]</scope>
    <source>
        <strain evidence="17 18">MBLB1776</strain>
    </source>
</reference>
<dbReference type="InterPro" id="IPR005467">
    <property type="entry name" value="His_kinase_dom"/>
</dbReference>
<evidence type="ECO:0000256" key="5">
    <source>
        <dbReference type="ARBA" id="ARBA00022553"/>
    </source>
</evidence>
<dbReference type="SUPFAM" id="SSF158472">
    <property type="entry name" value="HAMP domain-like"/>
    <property type="match status" value="1"/>
</dbReference>
<dbReference type="Pfam" id="PF02518">
    <property type="entry name" value="HATPase_c"/>
    <property type="match status" value="1"/>
</dbReference>
<name>A0AA96L9D1_9BACL</name>
<dbReference type="CDD" id="cd06225">
    <property type="entry name" value="HAMP"/>
    <property type="match status" value="1"/>
</dbReference>
<keyword evidence="7 14" id="KW-0812">Transmembrane</keyword>
<keyword evidence="9 17" id="KW-0418">Kinase</keyword>
<evidence type="ECO:0000256" key="1">
    <source>
        <dbReference type="ARBA" id="ARBA00000085"/>
    </source>
</evidence>
<dbReference type="SMART" id="SM00304">
    <property type="entry name" value="HAMP"/>
    <property type="match status" value="1"/>
</dbReference>
<sequence>MFILIPIFAVSIFSNYRSSRILQEQIGERTSSAMLSVINYIDLSMQNAFELTTVLANDNDLNRIFVSAGKELTPESLLDFQKATNQLVSVTTSVNRMISQASLFHSSSGILLSTSGYQHISEKDSGEWARIAMEANGKTALYFPAVNKFNSNHQPDPIYNKENLVVMRLMNVLRQPNDNIVLLPIKKQYFADLIRDLLPRSGAQIYLLTDKGQLVVNSMGDNSLPPLSPEKTIEIRELPGGSDQMLIVKAVSAASGWSLVMIQPAKAIFHDTTQLKWWTFGVIGASLIVALWMSLTIFNGIARPIKKMVHAMKQVRNGQLETVVAHDRQDEFGYMMDSFNLMTQGQRHLIQDVYEKQLRLAKTEFKLLQSQINPHFLYNTLDTIYSEAVLNGADELGEMVLNLSRFFRYSLGKGRETYTVVETFEHLAYYLAVQRIRCQGQLIVHSRIAPEAKDLHVLKLAVQPLVENAILHGLEKKTGTRELWLSAQAVNGVLQIDIRDNGIGISDERLAAIKESLAKIRAFDFDLIVSESRSSADLFGLRNVKARIKLHYGEEANMEVDSEEGTGTRIRLSLPIAMLSAEGNTTK</sequence>
<dbReference type="Pfam" id="PF00672">
    <property type="entry name" value="HAMP"/>
    <property type="match status" value="1"/>
</dbReference>